<dbReference type="InterPro" id="IPR017517">
    <property type="entry name" value="Maleyloyr_isom"/>
</dbReference>
<keyword evidence="3" id="KW-1185">Reference proteome</keyword>
<name>A0A848L0J5_9ACTN</name>
<dbReference type="GO" id="GO:0016853">
    <property type="term" value="F:isomerase activity"/>
    <property type="evidence" value="ECO:0007669"/>
    <property type="project" value="UniProtKB-KW"/>
</dbReference>
<dbReference type="RefSeq" id="WP_170196929.1">
    <property type="nucleotide sequence ID" value="NZ_JABBNB010000035.1"/>
</dbReference>
<evidence type="ECO:0000313" key="3">
    <source>
        <dbReference type="Proteomes" id="UP000550729"/>
    </source>
</evidence>
<dbReference type="InterPro" id="IPR024344">
    <property type="entry name" value="MDMPI_metal-binding"/>
</dbReference>
<evidence type="ECO:0000259" key="1">
    <source>
        <dbReference type="Pfam" id="PF11716"/>
    </source>
</evidence>
<dbReference type="Gene3D" id="1.20.120.450">
    <property type="entry name" value="dinb family like domain"/>
    <property type="match status" value="1"/>
</dbReference>
<dbReference type="Proteomes" id="UP000550729">
    <property type="component" value="Unassembled WGS sequence"/>
</dbReference>
<dbReference type="EMBL" id="JABBNB010000035">
    <property type="protein sequence ID" value="NMO04424.1"/>
    <property type="molecule type" value="Genomic_DNA"/>
</dbReference>
<organism evidence="2 3">
    <name type="scientific">Gordonia asplenii</name>
    <dbReference type="NCBI Taxonomy" id="2725283"/>
    <lineage>
        <taxon>Bacteria</taxon>
        <taxon>Bacillati</taxon>
        <taxon>Actinomycetota</taxon>
        <taxon>Actinomycetes</taxon>
        <taxon>Mycobacteriales</taxon>
        <taxon>Gordoniaceae</taxon>
        <taxon>Gordonia</taxon>
    </lineage>
</organism>
<accession>A0A848L0J5</accession>
<dbReference type="NCBIfam" id="TIGR03083">
    <property type="entry name" value="maleylpyruvate isomerase family mycothiol-dependent enzyme"/>
    <property type="match status" value="1"/>
</dbReference>
<keyword evidence="2" id="KW-0413">Isomerase</keyword>
<keyword evidence="2" id="KW-0670">Pyruvate</keyword>
<dbReference type="SUPFAM" id="SSF109854">
    <property type="entry name" value="DinB/YfiT-like putative metalloenzymes"/>
    <property type="match status" value="1"/>
</dbReference>
<reference evidence="2 3" key="1">
    <citation type="submission" date="2020-04" db="EMBL/GenBank/DDBJ databases">
        <title>Gordonia sp. nov. TBRC 11910.</title>
        <authorList>
            <person name="Suriyachadkun C."/>
        </authorList>
    </citation>
    <scope>NUCLEOTIDE SEQUENCE [LARGE SCALE GENOMIC DNA]</scope>
    <source>
        <strain evidence="2 3">TBRC 11910</strain>
    </source>
</reference>
<dbReference type="GO" id="GO:0046872">
    <property type="term" value="F:metal ion binding"/>
    <property type="evidence" value="ECO:0007669"/>
    <property type="project" value="InterPro"/>
</dbReference>
<dbReference type="Pfam" id="PF11716">
    <property type="entry name" value="MDMPI_N"/>
    <property type="match status" value="1"/>
</dbReference>
<comment type="caution">
    <text evidence="2">The sequence shown here is derived from an EMBL/GenBank/DDBJ whole genome shotgun (WGS) entry which is preliminary data.</text>
</comment>
<dbReference type="InterPro" id="IPR034660">
    <property type="entry name" value="DinB/YfiT-like"/>
</dbReference>
<dbReference type="AlphaFoldDB" id="A0A848L0J5"/>
<proteinExistence type="predicted"/>
<feature type="domain" description="Mycothiol-dependent maleylpyruvate isomerase metal-binding" evidence="1">
    <location>
        <begin position="40"/>
        <end position="159"/>
    </location>
</feature>
<dbReference type="Gene3D" id="3.30.1050.20">
    <property type="match status" value="1"/>
</dbReference>
<sequence>MSEHRGGAGVRTLTDSLRWARLGTSALDEIVSGTGIFGVTDWDADCALPGWTHRHLGAHLAANADALGNLVRWAATGEATPMYSSPEQRNADIALGSQRPVADIVGWFTASSAALFEAMAALTPDQWQSPVVTAQGRTVPATDIPWMRAREVCIHAVDMGTGFTFADLPDDFLRALIDDVVAKRGAQESRPGITLSAGEQSWTLGDGAVDVKAFLPDLAAYLTGRTELAQAPTLGAWL</sequence>
<protein>
    <submittedName>
        <fullName evidence="2">Maleylpyruvate isomerase family mycothiol-dependent enzyme</fullName>
    </submittedName>
</protein>
<gene>
    <name evidence="2" type="ORF">HH308_24700</name>
</gene>
<evidence type="ECO:0000313" key="2">
    <source>
        <dbReference type="EMBL" id="NMO04424.1"/>
    </source>
</evidence>